<evidence type="ECO:0000256" key="1">
    <source>
        <dbReference type="ARBA" id="ARBA00004651"/>
    </source>
</evidence>
<evidence type="ECO:0008006" key="12">
    <source>
        <dbReference type="Google" id="ProtNLM"/>
    </source>
</evidence>
<evidence type="ECO:0000256" key="4">
    <source>
        <dbReference type="ARBA" id="ARBA00022989"/>
    </source>
</evidence>
<keyword evidence="11" id="KW-1185">Reference proteome</keyword>
<dbReference type="PANTHER" id="PTHR30572">
    <property type="entry name" value="MEMBRANE COMPONENT OF TRANSPORTER-RELATED"/>
    <property type="match status" value="1"/>
</dbReference>
<keyword evidence="2" id="KW-1003">Cell membrane</keyword>
<keyword evidence="4 7" id="KW-1133">Transmembrane helix</keyword>
<feature type="transmembrane region" description="Helical" evidence="7">
    <location>
        <begin position="20"/>
        <end position="42"/>
    </location>
</feature>
<gene>
    <name evidence="10" type="ORF">GCM10010990_14200</name>
</gene>
<name>A0A917DTR7_9SPHN</name>
<evidence type="ECO:0000313" key="11">
    <source>
        <dbReference type="Proteomes" id="UP000612349"/>
    </source>
</evidence>
<reference evidence="10" key="1">
    <citation type="journal article" date="2014" name="Int. J. Syst. Evol. Microbiol.">
        <title>Complete genome sequence of Corynebacterium casei LMG S-19264T (=DSM 44701T), isolated from a smear-ripened cheese.</title>
        <authorList>
            <consortium name="US DOE Joint Genome Institute (JGI-PGF)"/>
            <person name="Walter F."/>
            <person name="Albersmeier A."/>
            <person name="Kalinowski J."/>
            <person name="Ruckert C."/>
        </authorList>
    </citation>
    <scope>NUCLEOTIDE SEQUENCE</scope>
    <source>
        <strain evidence="10">CGMCC 1.15360</strain>
    </source>
</reference>
<dbReference type="RefSeq" id="WP_066775566.1">
    <property type="nucleotide sequence ID" value="NZ_BMIP01000002.1"/>
</dbReference>
<dbReference type="EMBL" id="BMIP01000002">
    <property type="protein sequence ID" value="GGD65882.1"/>
    <property type="molecule type" value="Genomic_DNA"/>
</dbReference>
<comment type="caution">
    <text evidence="10">The sequence shown here is derived from an EMBL/GenBank/DDBJ whole genome shotgun (WGS) entry which is preliminary data.</text>
</comment>
<keyword evidence="3 7" id="KW-0812">Transmembrane</keyword>
<feature type="transmembrane region" description="Helical" evidence="7">
    <location>
        <begin position="412"/>
        <end position="439"/>
    </location>
</feature>
<dbReference type="OrthoDB" id="9770036at2"/>
<accession>A0A917DTR7</accession>
<organism evidence="10 11">
    <name type="scientific">Croceicoccus mobilis</name>
    <dbReference type="NCBI Taxonomy" id="1703339"/>
    <lineage>
        <taxon>Bacteria</taxon>
        <taxon>Pseudomonadati</taxon>
        <taxon>Pseudomonadota</taxon>
        <taxon>Alphaproteobacteria</taxon>
        <taxon>Sphingomonadales</taxon>
        <taxon>Erythrobacteraceae</taxon>
        <taxon>Croceicoccus</taxon>
    </lineage>
</organism>
<feature type="transmembrane region" description="Helical" evidence="7">
    <location>
        <begin position="497"/>
        <end position="521"/>
    </location>
</feature>
<feature type="domain" description="MacB-like periplasmic core" evidence="9">
    <location>
        <begin position="23"/>
        <end position="125"/>
    </location>
</feature>
<comment type="similarity">
    <text evidence="6">Belongs to the ABC-4 integral membrane protein family.</text>
</comment>
<reference evidence="10" key="2">
    <citation type="submission" date="2020-09" db="EMBL/GenBank/DDBJ databases">
        <authorList>
            <person name="Sun Q."/>
            <person name="Zhou Y."/>
        </authorList>
    </citation>
    <scope>NUCLEOTIDE SEQUENCE</scope>
    <source>
        <strain evidence="10">CGMCC 1.15360</strain>
    </source>
</reference>
<feature type="domain" description="ABC3 transporter permease C-terminal" evidence="8">
    <location>
        <begin position="419"/>
        <end position="531"/>
    </location>
</feature>
<dbReference type="InterPro" id="IPR050250">
    <property type="entry name" value="Macrolide_Exporter_MacB"/>
</dbReference>
<dbReference type="Pfam" id="PF02687">
    <property type="entry name" value="FtsX"/>
    <property type="match status" value="1"/>
</dbReference>
<evidence type="ECO:0000259" key="9">
    <source>
        <dbReference type="Pfam" id="PF12704"/>
    </source>
</evidence>
<dbReference type="AlphaFoldDB" id="A0A917DTR7"/>
<evidence type="ECO:0000256" key="3">
    <source>
        <dbReference type="ARBA" id="ARBA00022692"/>
    </source>
</evidence>
<dbReference type="InterPro" id="IPR003838">
    <property type="entry name" value="ABC3_permease_C"/>
</dbReference>
<evidence type="ECO:0000313" key="10">
    <source>
        <dbReference type="EMBL" id="GGD65882.1"/>
    </source>
</evidence>
<dbReference type="InterPro" id="IPR025857">
    <property type="entry name" value="MacB_PCD"/>
</dbReference>
<sequence length="538" mass="57400">MIALRHHLTLAVQGLKRNRVQAMLAMLGMMIGVGALVTSLALGQGAKEALDEQLRAAGANLLLVTAGNYKPNTEQYLNMDATGHGIGWLDLPQSLPDLVPGIRSDDAIARMESVAFSAEEATPYVLSMDELPTLPAVYRANARDKMFRQIHFEDDPMAVHKHPTAAQRLGDAAAGLGSAATLTREDAREIARIPGVQYVVSGVHENQRLHVQDSDAVWFTRLHGTEADLPEIRSGWTFPHGRFLSEAEVEDGAQVAVLGKVVADKLFGKDVNPVGETVVLWNQPFTVIGVVGSRSWAAQPTPGDDQFDAFYVPVTAIHKLLNLSKLNSIAVTTVSVDQTTQVSKAITELLRKRHEIGDAMPDDFKVESVAQQVLGKGLAPSVARVVSGNMRSVDKMTVANLSNSLKRTNRTIVALLAGVATVSLLVGGVGVMNLLLLSVTQRTREVGLRMALGAKPGDIAGQFLFEAILLSLIGGVAGIALGIAASGSLQRLFQWSAVISPLAAFIALVVAVVLGAVFGVYPALRASHLNPIEALHYD</sequence>
<dbReference type="PANTHER" id="PTHR30572:SF4">
    <property type="entry name" value="ABC TRANSPORTER PERMEASE YTRF"/>
    <property type="match status" value="1"/>
</dbReference>
<dbReference type="Proteomes" id="UP000612349">
    <property type="component" value="Unassembled WGS sequence"/>
</dbReference>
<dbReference type="GO" id="GO:0022857">
    <property type="term" value="F:transmembrane transporter activity"/>
    <property type="evidence" value="ECO:0007669"/>
    <property type="project" value="TreeGrafter"/>
</dbReference>
<feature type="transmembrane region" description="Helical" evidence="7">
    <location>
        <begin position="459"/>
        <end position="485"/>
    </location>
</feature>
<feature type="domain" description="MacB-like periplasmic core" evidence="9">
    <location>
        <begin position="171"/>
        <end position="348"/>
    </location>
</feature>
<comment type="subcellular location">
    <subcellularLocation>
        <location evidence="1">Cell membrane</location>
        <topology evidence="1">Multi-pass membrane protein</topology>
    </subcellularLocation>
</comment>
<dbReference type="Pfam" id="PF12704">
    <property type="entry name" value="MacB_PCD"/>
    <property type="match status" value="2"/>
</dbReference>
<protein>
    <recommendedName>
        <fullName evidence="12">ABC transporter permease</fullName>
    </recommendedName>
</protein>
<dbReference type="GO" id="GO:0005886">
    <property type="term" value="C:plasma membrane"/>
    <property type="evidence" value="ECO:0007669"/>
    <property type="project" value="UniProtKB-SubCell"/>
</dbReference>
<proteinExistence type="inferred from homology"/>
<evidence type="ECO:0000256" key="7">
    <source>
        <dbReference type="SAM" id="Phobius"/>
    </source>
</evidence>
<evidence type="ECO:0000256" key="5">
    <source>
        <dbReference type="ARBA" id="ARBA00023136"/>
    </source>
</evidence>
<evidence type="ECO:0000259" key="8">
    <source>
        <dbReference type="Pfam" id="PF02687"/>
    </source>
</evidence>
<keyword evidence="5 7" id="KW-0472">Membrane</keyword>
<evidence type="ECO:0000256" key="6">
    <source>
        <dbReference type="ARBA" id="ARBA00038076"/>
    </source>
</evidence>
<evidence type="ECO:0000256" key="2">
    <source>
        <dbReference type="ARBA" id="ARBA00022475"/>
    </source>
</evidence>